<dbReference type="EMBL" id="JACHXV010000002">
    <property type="protein sequence ID" value="MBB3172665.1"/>
    <property type="molecule type" value="Genomic_DNA"/>
</dbReference>
<name>A0A850NUZ0_9PROT</name>
<keyword evidence="1" id="KW-0732">Signal</keyword>
<sequence>MQTRRVLSTAACAALIGSALALSACNTVHGMGQDASAVGHDVSAGAKATQSAVVNNTGAARN</sequence>
<keyword evidence="4" id="KW-1185">Reference proteome</keyword>
<gene>
    <name evidence="2" type="ORF">FHR90_000479</name>
    <name evidence="3" type="ORF">HUK83_05590</name>
</gene>
<evidence type="ECO:0000313" key="5">
    <source>
        <dbReference type="Proteomes" id="UP000565205"/>
    </source>
</evidence>
<feature type="chain" id="PRO_5036241489" evidence="1">
    <location>
        <begin position="22"/>
        <end position="62"/>
    </location>
</feature>
<accession>A0A850NUZ0</accession>
<dbReference type="RefSeq" id="WP_176622808.1">
    <property type="nucleotide sequence ID" value="NZ_JABXXQ010000070.1"/>
</dbReference>
<organism evidence="3 5">
    <name type="scientific">Endobacter medicaginis</name>
    <dbReference type="NCBI Taxonomy" id="1181271"/>
    <lineage>
        <taxon>Bacteria</taxon>
        <taxon>Pseudomonadati</taxon>
        <taxon>Pseudomonadota</taxon>
        <taxon>Alphaproteobacteria</taxon>
        <taxon>Acetobacterales</taxon>
        <taxon>Acetobacteraceae</taxon>
        <taxon>Endobacter</taxon>
    </lineage>
</organism>
<dbReference type="Proteomes" id="UP000557688">
    <property type="component" value="Unassembled WGS sequence"/>
</dbReference>
<comment type="caution">
    <text evidence="3">The sequence shown here is derived from an EMBL/GenBank/DDBJ whole genome shotgun (WGS) entry which is preliminary data.</text>
</comment>
<dbReference type="PROSITE" id="PS51257">
    <property type="entry name" value="PROKAR_LIPOPROTEIN"/>
    <property type="match status" value="1"/>
</dbReference>
<evidence type="ECO:0000313" key="2">
    <source>
        <dbReference type="EMBL" id="MBB3172665.1"/>
    </source>
</evidence>
<evidence type="ECO:0000313" key="3">
    <source>
        <dbReference type="EMBL" id="NVN29807.1"/>
    </source>
</evidence>
<evidence type="ECO:0000313" key="4">
    <source>
        <dbReference type="Proteomes" id="UP000557688"/>
    </source>
</evidence>
<dbReference type="Proteomes" id="UP000565205">
    <property type="component" value="Unassembled WGS sequence"/>
</dbReference>
<dbReference type="AlphaFoldDB" id="A0A850NUZ0"/>
<feature type="signal peptide" evidence="1">
    <location>
        <begin position="1"/>
        <end position="21"/>
    </location>
</feature>
<reference evidence="3 5" key="1">
    <citation type="submission" date="2020-06" db="EMBL/GenBank/DDBJ databases">
        <title>Description of novel acetic acid bacteria.</title>
        <authorList>
            <person name="Sombolestani A."/>
        </authorList>
    </citation>
    <scope>NUCLEOTIDE SEQUENCE [LARGE SCALE GENOMIC DNA]</scope>
    <source>
        <strain evidence="3 5">LMG 26838</strain>
    </source>
</reference>
<protein>
    <submittedName>
        <fullName evidence="3">Entericidin</fullName>
    </submittedName>
    <submittedName>
        <fullName evidence="2">Putative small secreted protein</fullName>
    </submittedName>
</protein>
<dbReference type="EMBL" id="JABXXQ010000070">
    <property type="protein sequence ID" value="NVN29807.1"/>
    <property type="molecule type" value="Genomic_DNA"/>
</dbReference>
<reference evidence="2 4" key="2">
    <citation type="submission" date="2020-08" db="EMBL/GenBank/DDBJ databases">
        <title>Genomic Encyclopedia of Type Strains, Phase III (KMG-III): the genomes of soil and plant-associated and newly described type strains.</title>
        <authorList>
            <person name="Whitman W."/>
        </authorList>
    </citation>
    <scope>NUCLEOTIDE SEQUENCE [LARGE SCALE GENOMIC DNA]</scope>
    <source>
        <strain evidence="2 4">CECT 8088</strain>
    </source>
</reference>
<evidence type="ECO:0000256" key="1">
    <source>
        <dbReference type="SAM" id="SignalP"/>
    </source>
</evidence>
<proteinExistence type="predicted"/>